<keyword evidence="3" id="KW-1185">Reference proteome</keyword>
<organism evidence="2 3">
    <name type="scientific">gamma proteobacterium HTCC2207</name>
    <dbReference type="NCBI Taxonomy" id="314287"/>
    <lineage>
        <taxon>Bacteria</taxon>
        <taxon>Pseudomonadati</taxon>
        <taxon>Pseudomonadota</taxon>
        <taxon>Gammaproteobacteria</taxon>
        <taxon>Cellvibrionales</taxon>
        <taxon>Porticoccaceae</taxon>
        <taxon>SAR92 clade</taxon>
    </lineage>
</organism>
<dbReference type="AlphaFoldDB" id="Q1YQ82"/>
<accession>Q1YQ82</accession>
<feature type="region of interest" description="Disordered" evidence="1">
    <location>
        <begin position="63"/>
        <end position="98"/>
    </location>
</feature>
<comment type="caution">
    <text evidence="2">The sequence shown here is derived from an EMBL/GenBank/DDBJ whole genome shotgun (WGS) entry which is preliminary data.</text>
</comment>
<evidence type="ECO:0000313" key="2">
    <source>
        <dbReference type="EMBL" id="EAS46361.1"/>
    </source>
</evidence>
<gene>
    <name evidence="2" type="ORF">GB2207_00270</name>
</gene>
<dbReference type="EMBL" id="AAPI01000007">
    <property type="protein sequence ID" value="EAS46361.1"/>
    <property type="molecule type" value="Genomic_DNA"/>
</dbReference>
<dbReference type="Proteomes" id="UP000005555">
    <property type="component" value="Unassembled WGS sequence"/>
</dbReference>
<reference evidence="2 3" key="1">
    <citation type="submission" date="2006-03" db="EMBL/GenBank/DDBJ databases">
        <authorList>
            <person name="Giovannoni S.J."/>
            <person name="Cho J.-C."/>
            <person name="Ferriera S."/>
            <person name="Johnson J."/>
            <person name="Kravitz S."/>
            <person name="Halpern A."/>
            <person name="Remington K."/>
            <person name="Beeson K."/>
            <person name="Tran B."/>
            <person name="Rogers Y.-H."/>
            <person name="Friedman R."/>
            <person name="Venter J.C."/>
        </authorList>
    </citation>
    <scope>NUCLEOTIDE SEQUENCE [LARGE SCALE GENOMIC DNA]</scope>
    <source>
        <strain evidence="2 3">HTCC2207</strain>
    </source>
</reference>
<dbReference type="HOGENOM" id="CLU_462133_0_0_6"/>
<feature type="compositionally biased region" description="Acidic residues" evidence="1">
    <location>
        <begin position="63"/>
        <end position="83"/>
    </location>
</feature>
<proteinExistence type="predicted"/>
<evidence type="ECO:0000256" key="1">
    <source>
        <dbReference type="SAM" id="MobiDB-lite"/>
    </source>
</evidence>
<dbReference type="eggNOG" id="ENOG5033PSX">
    <property type="taxonomic scope" value="Bacteria"/>
</dbReference>
<evidence type="ECO:0000313" key="3">
    <source>
        <dbReference type="Proteomes" id="UP000005555"/>
    </source>
</evidence>
<protein>
    <submittedName>
        <fullName evidence="2">Uncharacterized protein</fullName>
    </submittedName>
</protein>
<name>Q1YQ82_9GAMM</name>
<sequence>MLSSSQLFALVGILCSARKSSLIVLCSVLMACGGGGSSATQDPVTEEPVTDEPVIEEPVIEEPVIEEPGIEEPAVEEPEEEPVTEQPDPLSAQSDSARAGKIPGVNIWQLPNSPDGDRPDQCWLAVGSDASGEIYISGHDHQTNSMLYRMYQSDNTVRWIGDARTASEAADNWENGETAEKFHTRPIHHDGQVYVATLDKSGMDDGFRTTRGFHWYSYKISQNRFYDLSASEANGVGAETLQLATIQIDPVNNLLYGMSIPENKLVRYDIASGTTRVLGNPSQWTGYFYTNRFMWVDSRGRVYITGGSSRGQWNKGESSAVFDHVWYYDPATGFGELPEFELQGPNSMEVGQWDREHKNLYTSDDQGNIYRFNDAAASWKFLGRPNFSSSLKTWIFQLSADEKKIYIGLSDGPQPNAIYEYDIATGSSFELLKINELDDAAAAEAFITGYDSWDSKGNFYIASFSMYDNDNVYMLGINPVEIKLQKGLITNRMQVSAVQENNGNIRVSRSGSNAAPLDVLYEIRGSDSAGNWVTTGYGELTIAALQSDFNIDPVDLSLPAGGSAIGFEFVVVADGNDYLIGDDTSVAFLQ</sequence>
<dbReference type="SUPFAM" id="SSF63825">
    <property type="entry name" value="YWTD domain"/>
    <property type="match status" value="1"/>
</dbReference>